<dbReference type="PROSITE" id="PS51192">
    <property type="entry name" value="HELICASE_ATP_BIND_1"/>
    <property type="match status" value="1"/>
</dbReference>
<dbReference type="PANTHER" id="PTHR47962">
    <property type="entry name" value="ATP-DEPENDENT HELICASE LHR-RELATED-RELATED"/>
    <property type="match status" value="1"/>
</dbReference>
<dbReference type="PROSITE" id="PS51194">
    <property type="entry name" value="HELICASE_CTER"/>
    <property type="match status" value="1"/>
</dbReference>
<dbReference type="GO" id="GO:0005524">
    <property type="term" value="F:ATP binding"/>
    <property type="evidence" value="ECO:0007669"/>
    <property type="project" value="InterPro"/>
</dbReference>
<dbReference type="SMART" id="SM00490">
    <property type="entry name" value="HELICc"/>
    <property type="match status" value="1"/>
</dbReference>
<dbReference type="Pfam" id="PF11907">
    <property type="entry name" value="DUF3427"/>
    <property type="match status" value="1"/>
</dbReference>
<feature type="domain" description="Helicase C-terminal" evidence="3">
    <location>
        <begin position="562"/>
        <end position="726"/>
    </location>
</feature>
<dbReference type="InterPro" id="IPR001736">
    <property type="entry name" value="PLipase_D/transphosphatidylase"/>
</dbReference>
<dbReference type="InterPro" id="IPR014001">
    <property type="entry name" value="Helicase_ATP-bd"/>
</dbReference>
<feature type="domain" description="PLD phosphodiesterase" evidence="1">
    <location>
        <begin position="223"/>
        <end position="254"/>
    </location>
</feature>
<dbReference type="EMBL" id="FMXA01000003">
    <property type="protein sequence ID" value="SDA37928.1"/>
    <property type="molecule type" value="Genomic_DNA"/>
</dbReference>
<dbReference type="GO" id="GO:0006793">
    <property type="term" value="P:phosphorus metabolic process"/>
    <property type="evidence" value="ECO:0007669"/>
    <property type="project" value="UniProtKB-ARBA"/>
</dbReference>
<dbReference type="Gene3D" id="3.40.50.300">
    <property type="entry name" value="P-loop containing nucleotide triphosphate hydrolases"/>
    <property type="match status" value="2"/>
</dbReference>
<protein>
    <submittedName>
        <fullName evidence="4">PLD-like domain-containing protein</fullName>
    </submittedName>
</protein>
<name>A0A1G5UX57_9FIRM</name>
<dbReference type="PROSITE" id="PS50035">
    <property type="entry name" value="PLD"/>
    <property type="match status" value="1"/>
</dbReference>
<dbReference type="InterPro" id="IPR001650">
    <property type="entry name" value="Helicase_C-like"/>
</dbReference>
<dbReference type="SUPFAM" id="SSF52540">
    <property type="entry name" value="P-loop containing nucleoside triphosphate hydrolases"/>
    <property type="match status" value="1"/>
</dbReference>
<dbReference type="PANTHER" id="PTHR47962:SF7">
    <property type="entry name" value="MITOCHONDRIAL ATP-DEPENDENT HELICASE IRC3-RELATED"/>
    <property type="match status" value="1"/>
</dbReference>
<dbReference type="SMART" id="SM00487">
    <property type="entry name" value="DEXDc"/>
    <property type="match status" value="1"/>
</dbReference>
<dbReference type="CDD" id="cd18799">
    <property type="entry name" value="SF2_C_EcoAI-like"/>
    <property type="match status" value="1"/>
</dbReference>
<dbReference type="Pfam" id="PF00271">
    <property type="entry name" value="Helicase_C"/>
    <property type="match status" value="1"/>
</dbReference>
<feature type="domain" description="Helicase ATP-binding" evidence="2">
    <location>
        <begin position="340"/>
        <end position="499"/>
    </location>
</feature>
<reference evidence="4 5" key="1">
    <citation type="submission" date="2016-10" db="EMBL/GenBank/DDBJ databases">
        <authorList>
            <person name="de Groot N.N."/>
        </authorList>
    </citation>
    <scope>NUCLEOTIDE SEQUENCE [LARGE SCALE GENOMIC DNA]</scope>
    <source>
        <strain evidence="4 5">DSM 15230</strain>
    </source>
</reference>
<dbReference type="GeneID" id="87755238"/>
<sequence length="1066" mass="122012">MSDIQHLPDGIYEEVVSQSLEEKIKKALADKTIWANFEDLDSHEAVPYLAKYLEKLVRLTLKDIADEDRTGKESKQREVSVINRLIQELVQQADVLQGKEEVVKENFLLTSLEHRRNKIKEQEWVRPETPLTRSFLFTNDKAEASMASELSREILSSDRIDFLVSFIKFSGLTMILPDLRRFTERGGQLRVITTTYMGATDAKAVKVLTELPNTEVRMSHDTDRTRLHAKAYMFHRNSGFSTAYVGSSNLSHAAIADGLEWNMKIAKQDMPEVMRKMEASFEGYWHSPGFNTVHTEDIEALEAEIDAVRNRGKTGSQGRYYFEIKPYTYQQAILDALWAERIDRNHWKNLVVAATGTGKTAISAFDYRSFCERQKKEGKTARLLFVAHRKEILEQSIQCFRQALKNPQFGNLAVGEYKAKRTEHLFISVQTLNSLKLWEKMNPAYYDMVIVDEFHHAAAASYQKLLSYFKPKILLGLTATPERMDGKSILKYFDGHLAAEIRLPDAIEKRLLCPFHYFGVTDAIDLTHVKWTNGHYDNEELTRIYALDHYTADKRAGQILGALDRYTADIRDVKALGFCVSKKHAHFMAEYFEKHNIPSMALDADSKKEERDSACTQLASGELKCLFVVDLFNEGVDIPEVNTVLFLRPTNSMTVFLQQLGRGLRLSKGKDCLTVLDFVAQANTKYDFASRFSSLLGKRHVQISKEIKNKFPHVPKGCSIQLEEIAEKNILDNIRKRLRNSDFYKELVQELYCASDRRVPHVQEFFKAAGIEPEVFYNGKRTFTRLCIDAGIIPPFSDEEGMEKIVAKAMPKIISMDSPKWIRFIQQSLVHGPVPISAVQKQYIRMWQYTLWMQDYDQAGMKSPWDALTRLSEIKPLAEEVNEVLEMQYGRVDVIPMQENLPYTCALDVYSTYTRNQILAALGYGKPGSVREGVRYLTSGNSDVVTAGTDVLLITLNKTEKEFSQTTLYEDYAIDKNLFHWQSQNKIRPESATGQRYIHQREKGNIVLLFVRSAKVDAYKRSMPYTFLGAADIASWQGSQPMSIIYKLRHPIPAKYLRETAASGVI</sequence>
<dbReference type="InterPro" id="IPR021835">
    <property type="entry name" value="DUF3427"/>
</dbReference>
<dbReference type="RefSeq" id="WP_091362866.1">
    <property type="nucleotide sequence ID" value="NZ_FMXA01000003.1"/>
</dbReference>
<dbReference type="GO" id="GO:0016887">
    <property type="term" value="F:ATP hydrolysis activity"/>
    <property type="evidence" value="ECO:0007669"/>
    <property type="project" value="TreeGrafter"/>
</dbReference>
<dbReference type="AlphaFoldDB" id="A0A1G5UX57"/>
<evidence type="ECO:0000259" key="3">
    <source>
        <dbReference type="PROSITE" id="PS51194"/>
    </source>
</evidence>
<organism evidence="4 5">
    <name type="scientific">Allisonella histaminiformans</name>
    <dbReference type="NCBI Taxonomy" id="209880"/>
    <lineage>
        <taxon>Bacteria</taxon>
        <taxon>Bacillati</taxon>
        <taxon>Bacillota</taxon>
        <taxon>Negativicutes</taxon>
        <taxon>Veillonellales</taxon>
        <taxon>Veillonellaceae</taxon>
        <taxon>Allisonella</taxon>
    </lineage>
</organism>
<dbReference type="InterPro" id="IPR006935">
    <property type="entry name" value="Helicase/UvrB_N"/>
</dbReference>
<dbReference type="CDD" id="cd09203">
    <property type="entry name" value="PLDc_N_DEXD_b1"/>
    <property type="match status" value="1"/>
</dbReference>
<evidence type="ECO:0000313" key="5">
    <source>
        <dbReference type="Proteomes" id="UP000199689"/>
    </source>
</evidence>
<gene>
    <name evidence="4" type="ORF">SAMN02910343_00188</name>
</gene>
<keyword evidence="5" id="KW-1185">Reference proteome</keyword>
<dbReference type="InterPro" id="IPR027417">
    <property type="entry name" value="P-loop_NTPase"/>
</dbReference>
<accession>A0A1G5UX57</accession>
<dbReference type="Gene3D" id="3.30.870.10">
    <property type="entry name" value="Endonuclease Chain A"/>
    <property type="match status" value="1"/>
</dbReference>
<dbReference type="CDD" id="cd18032">
    <property type="entry name" value="DEXHc_RE_I_III_res"/>
    <property type="match status" value="1"/>
</dbReference>
<dbReference type="Proteomes" id="UP000199689">
    <property type="component" value="Unassembled WGS sequence"/>
</dbReference>
<dbReference type="GO" id="GO:0003677">
    <property type="term" value="F:DNA binding"/>
    <property type="evidence" value="ECO:0007669"/>
    <property type="project" value="InterPro"/>
</dbReference>
<evidence type="ECO:0000259" key="2">
    <source>
        <dbReference type="PROSITE" id="PS51192"/>
    </source>
</evidence>
<dbReference type="OrthoDB" id="9802848at2"/>
<dbReference type="STRING" id="209880.SAMN02910343_00188"/>
<dbReference type="Pfam" id="PF13091">
    <property type="entry name" value="PLDc_2"/>
    <property type="match status" value="1"/>
</dbReference>
<evidence type="ECO:0000313" key="4">
    <source>
        <dbReference type="EMBL" id="SDA37928.1"/>
    </source>
</evidence>
<dbReference type="Pfam" id="PF04851">
    <property type="entry name" value="ResIII"/>
    <property type="match status" value="1"/>
</dbReference>
<proteinExistence type="predicted"/>
<evidence type="ECO:0000259" key="1">
    <source>
        <dbReference type="PROSITE" id="PS50035"/>
    </source>
</evidence>
<dbReference type="SUPFAM" id="SSF56024">
    <property type="entry name" value="Phospholipase D/nuclease"/>
    <property type="match status" value="1"/>
</dbReference>
<dbReference type="InterPro" id="IPR025202">
    <property type="entry name" value="PLD-like_dom"/>
</dbReference>
<dbReference type="InterPro" id="IPR052511">
    <property type="entry name" value="ATP-dep_Helicase"/>
</dbReference>